<proteinExistence type="predicted"/>
<keyword evidence="1" id="KW-0812">Transmembrane</keyword>
<evidence type="ECO:0000256" key="1">
    <source>
        <dbReference type="SAM" id="Phobius"/>
    </source>
</evidence>
<keyword evidence="1" id="KW-1133">Transmembrane helix</keyword>
<keyword evidence="1" id="KW-0472">Membrane</keyword>
<name>A0A1T4MPL7_9FIRM</name>
<dbReference type="Proteomes" id="UP000189933">
    <property type="component" value="Unassembled WGS sequence"/>
</dbReference>
<evidence type="ECO:0000313" key="2">
    <source>
        <dbReference type="EMBL" id="SJZ68903.1"/>
    </source>
</evidence>
<feature type="transmembrane region" description="Helical" evidence="1">
    <location>
        <begin position="6"/>
        <end position="28"/>
    </location>
</feature>
<dbReference type="EMBL" id="FUXM01000005">
    <property type="protein sequence ID" value="SJZ68903.1"/>
    <property type="molecule type" value="Genomic_DNA"/>
</dbReference>
<protein>
    <submittedName>
        <fullName evidence="2">Uncharacterized protein</fullName>
    </submittedName>
</protein>
<accession>A0A1T4MPL7</accession>
<sequence length="156" mass="17944">MPAWDYVFRAITAVAILTILSIGFYQLWDNSIPMEGYFKVSAFLENHQDPKGHIYYSEEAISVFSTEQNQADYYWRLIPENFSQSAAIIVERNGIAIADFLLGEVTIPSQNRDRITIYNRLNKTITVQVEKWTERGRVSKGQLSIKAGQRAEIFTE</sequence>
<organism evidence="2 3">
    <name type="scientific">Carboxydocella sporoproducens DSM 16521</name>
    <dbReference type="NCBI Taxonomy" id="1121270"/>
    <lineage>
        <taxon>Bacteria</taxon>
        <taxon>Bacillati</taxon>
        <taxon>Bacillota</taxon>
        <taxon>Clostridia</taxon>
        <taxon>Eubacteriales</taxon>
        <taxon>Clostridiales Family XVI. Incertae Sedis</taxon>
        <taxon>Carboxydocella</taxon>
    </lineage>
</organism>
<dbReference type="AlphaFoldDB" id="A0A1T4MPL7"/>
<gene>
    <name evidence="2" type="ORF">SAMN02745885_00652</name>
</gene>
<reference evidence="3" key="1">
    <citation type="submission" date="2017-02" db="EMBL/GenBank/DDBJ databases">
        <authorList>
            <person name="Varghese N."/>
            <person name="Submissions S."/>
        </authorList>
    </citation>
    <scope>NUCLEOTIDE SEQUENCE [LARGE SCALE GENOMIC DNA]</scope>
    <source>
        <strain evidence="3">DSM 16521</strain>
    </source>
</reference>
<evidence type="ECO:0000313" key="3">
    <source>
        <dbReference type="Proteomes" id="UP000189933"/>
    </source>
</evidence>
<dbReference type="RefSeq" id="WP_078664763.1">
    <property type="nucleotide sequence ID" value="NZ_FUXM01000005.1"/>
</dbReference>
<keyword evidence="3" id="KW-1185">Reference proteome</keyword>